<dbReference type="GO" id="GO:0005886">
    <property type="term" value="C:plasma membrane"/>
    <property type="evidence" value="ECO:0007669"/>
    <property type="project" value="TreeGrafter"/>
</dbReference>
<dbReference type="PANTHER" id="PTHR30158:SF10">
    <property type="entry name" value="CATION EFFLUX PUMP"/>
    <property type="match status" value="1"/>
</dbReference>
<feature type="domain" description="Multidrug resistance protein MdtA-like C-terminal permuted SH3" evidence="7">
    <location>
        <begin position="296"/>
        <end position="356"/>
    </location>
</feature>
<dbReference type="Pfam" id="PF25917">
    <property type="entry name" value="BSH_RND"/>
    <property type="match status" value="1"/>
</dbReference>
<dbReference type="GO" id="GO:0030313">
    <property type="term" value="C:cell envelope"/>
    <property type="evidence" value="ECO:0007669"/>
    <property type="project" value="UniProtKB-SubCell"/>
</dbReference>
<dbReference type="RefSeq" id="WP_013387577.1">
    <property type="nucleotide sequence ID" value="NC_014632.1"/>
</dbReference>
<evidence type="ECO:0000259" key="6">
    <source>
        <dbReference type="Pfam" id="PF25944"/>
    </source>
</evidence>
<dbReference type="InterPro" id="IPR058627">
    <property type="entry name" value="MdtA-like_C"/>
</dbReference>
<dbReference type="Pfam" id="PF25944">
    <property type="entry name" value="Beta-barrel_RND"/>
    <property type="match status" value="1"/>
</dbReference>
<keyword evidence="9" id="KW-1185">Reference proteome</keyword>
<feature type="domain" description="Multidrug resistance protein MdtA-like beta-barrel" evidence="6">
    <location>
        <begin position="211"/>
        <end position="291"/>
    </location>
</feature>
<dbReference type="Proteomes" id="UP000006875">
    <property type="component" value="Chromosome"/>
</dbReference>
<protein>
    <submittedName>
        <fullName evidence="8">Efflux transporter, RND family, MFP subunit</fullName>
    </submittedName>
</protein>
<dbReference type="InterPro" id="IPR058625">
    <property type="entry name" value="MdtA-like_BSH"/>
</dbReference>
<evidence type="ECO:0000259" key="7">
    <source>
        <dbReference type="Pfam" id="PF25967"/>
    </source>
</evidence>
<dbReference type="STRING" id="572544.Ilyop_1129"/>
<feature type="domain" description="Multidrug resistance protein MdtA-like alpha-helical hairpin" evidence="4">
    <location>
        <begin position="104"/>
        <end position="173"/>
    </location>
</feature>
<dbReference type="InterPro" id="IPR058624">
    <property type="entry name" value="MdtA-like_HH"/>
</dbReference>
<evidence type="ECO:0000256" key="3">
    <source>
        <dbReference type="SAM" id="MobiDB-lite"/>
    </source>
</evidence>
<feature type="domain" description="Multidrug resistance protein MdtA-like barrel-sandwich hybrid" evidence="5">
    <location>
        <begin position="64"/>
        <end position="205"/>
    </location>
</feature>
<dbReference type="HOGENOM" id="CLU_018816_2_1_0"/>
<dbReference type="PANTHER" id="PTHR30158">
    <property type="entry name" value="ACRA/E-RELATED COMPONENT OF DRUG EFFLUX TRANSPORTER"/>
    <property type="match status" value="1"/>
</dbReference>
<name>E3H7V8_ILYPC</name>
<dbReference type="Gene3D" id="2.40.30.170">
    <property type="match status" value="1"/>
</dbReference>
<accession>E3H7V8</accession>
<feature type="region of interest" description="Disordered" evidence="3">
    <location>
        <begin position="363"/>
        <end position="384"/>
    </location>
</feature>
<reference evidence="8 9" key="1">
    <citation type="journal article" date="2010" name="Stand. Genomic Sci.">
        <title>Complete genome sequence of Ilyobacter polytropus type strain (CuHbu1).</title>
        <authorList>
            <person name="Sikorski J."/>
            <person name="Chertkov O."/>
            <person name="Lapidus A."/>
            <person name="Nolan M."/>
            <person name="Lucas S."/>
            <person name="Del Rio T.G."/>
            <person name="Tice H."/>
            <person name="Cheng J.F."/>
            <person name="Tapia R."/>
            <person name="Han C."/>
            <person name="Goodwin L."/>
            <person name="Pitluck S."/>
            <person name="Liolios K."/>
            <person name="Ivanova N."/>
            <person name="Mavromatis K."/>
            <person name="Mikhailova N."/>
            <person name="Pati A."/>
            <person name="Chen A."/>
            <person name="Palaniappan K."/>
            <person name="Land M."/>
            <person name="Hauser L."/>
            <person name="Chang Y.J."/>
            <person name="Jeffries C.D."/>
            <person name="Brambilla E."/>
            <person name="Yasawong M."/>
            <person name="Rohde M."/>
            <person name="Pukall R."/>
            <person name="Spring S."/>
            <person name="Goker M."/>
            <person name="Woyke T."/>
            <person name="Bristow J."/>
            <person name="Eisen J.A."/>
            <person name="Markowitz V."/>
            <person name="Hugenholtz P."/>
            <person name="Kyrpides N.C."/>
            <person name="Klenk H.P."/>
        </authorList>
    </citation>
    <scope>NUCLEOTIDE SEQUENCE [LARGE SCALE GENOMIC DNA]</scope>
    <source>
        <strain evidence="9">ATCC 51220 / DSM 2926 / LMG 16218 / CuHBu1</strain>
    </source>
</reference>
<evidence type="ECO:0000256" key="2">
    <source>
        <dbReference type="ARBA" id="ARBA00009477"/>
    </source>
</evidence>
<dbReference type="SUPFAM" id="SSF111369">
    <property type="entry name" value="HlyD-like secretion proteins"/>
    <property type="match status" value="1"/>
</dbReference>
<dbReference type="InterPro" id="IPR058626">
    <property type="entry name" value="MdtA-like_b-barrel"/>
</dbReference>
<sequence length="384" mass="42753">MDSKNRKIYTLIFTLLIMGTLFTGCKKENTYSPPPPAKVTVNKPIQKNVTNYLEFTGITEAMDSVEIRPRVEGYLEKVMFKPGSFVKKGDLLFVIDQRPYKAKLGEAKAQLAIEISKLNAAEATFQRMEMAYKERAVSEVSVIQARADVEVAKAAIKSAKAAVQTAELDLSYTTIHAPISGRIDRNLVDAGNLIGSGENTLLATIIKDESIYVYFNVNERDIIDSDLLNGETDSSDIYLGLLNKDFSHKGKIDYINNRVNPETGNIQVRGVFENSKNSILPGMFANIKIPEKTIKNALLVPDQIVGRDQQGYYLLAVNSENIVEYRHIEIGDLIDGMRVIKSGIKPNDRIIVKGIQMAYPGREVSPIDEENSENKSPKTENQSI</sequence>
<dbReference type="Gene3D" id="2.40.50.100">
    <property type="match status" value="1"/>
</dbReference>
<evidence type="ECO:0000259" key="5">
    <source>
        <dbReference type="Pfam" id="PF25917"/>
    </source>
</evidence>
<organism evidence="8 9">
    <name type="scientific">Ilyobacter polytropus (strain ATCC 51220 / DSM 2926 / LMG 16218 / CuHBu1)</name>
    <dbReference type="NCBI Taxonomy" id="572544"/>
    <lineage>
        <taxon>Bacteria</taxon>
        <taxon>Fusobacteriati</taxon>
        <taxon>Fusobacteriota</taxon>
        <taxon>Fusobacteriia</taxon>
        <taxon>Fusobacteriales</taxon>
        <taxon>Fusobacteriaceae</taxon>
        <taxon>Ilyobacter</taxon>
    </lineage>
</organism>
<evidence type="ECO:0000313" key="8">
    <source>
        <dbReference type="EMBL" id="ADO82910.1"/>
    </source>
</evidence>
<proteinExistence type="inferred from homology"/>
<evidence type="ECO:0000313" key="9">
    <source>
        <dbReference type="Proteomes" id="UP000006875"/>
    </source>
</evidence>
<dbReference type="Gene3D" id="2.40.420.20">
    <property type="match status" value="1"/>
</dbReference>
<comment type="subcellular location">
    <subcellularLocation>
        <location evidence="1">Cell envelope</location>
    </subcellularLocation>
</comment>
<dbReference type="NCBIfam" id="TIGR01730">
    <property type="entry name" value="RND_mfp"/>
    <property type="match status" value="1"/>
</dbReference>
<dbReference type="GO" id="GO:0046677">
    <property type="term" value="P:response to antibiotic"/>
    <property type="evidence" value="ECO:0007669"/>
    <property type="project" value="TreeGrafter"/>
</dbReference>
<dbReference type="Gene3D" id="1.10.287.470">
    <property type="entry name" value="Helix hairpin bin"/>
    <property type="match status" value="1"/>
</dbReference>
<dbReference type="OrthoDB" id="9810430at2"/>
<dbReference type="Pfam" id="PF25967">
    <property type="entry name" value="RND-MFP_C"/>
    <property type="match status" value="1"/>
</dbReference>
<dbReference type="KEGG" id="ipo:Ilyop_1129"/>
<dbReference type="EMBL" id="CP002281">
    <property type="protein sequence ID" value="ADO82910.1"/>
    <property type="molecule type" value="Genomic_DNA"/>
</dbReference>
<gene>
    <name evidence="8" type="ordered locus">Ilyop_1129</name>
</gene>
<evidence type="ECO:0000259" key="4">
    <source>
        <dbReference type="Pfam" id="PF25876"/>
    </source>
</evidence>
<dbReference type="InterPro" id="IPR006143">
    <property type="entry name" value="RND_pump_MFP"/>
</dbReference>
<dbReference type="eggNOG" id="COG0845">
    <property type="taxonomic scope" value="Bacteria"/>
</dbReference>
<dbReference type="AlphaFoldDB" id="E3H7V8"/>
<dbReference type="Pfam" id="PF25876">
    <property type="entry name" value="HH_MFP_RND"/>
    <property type="match status" value="1"/>
</dbReference>
<dbReference type="GO" id="GO:0015562">
    <property type="term" value="F:efflux transmembrane transporter activity"/>
    <property type="evidence" value="ECO:0007669"/>
    <property type="project" value="InterPro"/>
</dbReference>
<dbReference type="FunFam" id="2.40.420.20:FF:000001">
    <property type="entry name" value="Efflux RND transporter periplasmic adaptor subunit"/>
    <property type="match status" value="1"/>
</dbReference>
<evidence type="ECO:0000256" key="1">
    <source>
        <dbReference type="ARBA" id="ARBA00004196"/>
    </source>
</evidence>
<dbReference type="PROSITE" id="PS51257">
    <property type="entry name" value="PROKAR_LIPOPROTEIN"/>
    <property type="match status" value="1"/>
</dbReference>
<comment type="similarity">
    <text evidence="2">Belongs to the membrane fusion protein (MFP) (TC 8.A.1) family.</text>
</comment>